<dbReference type="Pfam" id="PF00055">
    <property type="entry name" value="Laminin_N"/>
    <property type="match status" value="1"/>
</dbReference>
<feature type="domain" description="Laminin N-terminal" evidence="3">
    <location>
        <begin position="1"/>
        <end position="96"/>
    </location>
</feature>
<reference evidence="4 5" key="1">
    <citation type="submission" date="2018-11" db="EMBL/GenBank/DDBJ databases">
        <authorList>
            <consortium name="Pathogen Informatics"/>
        </authorList>
    </citation>
    <scope>NUCLEOTIDE SEQUENCE [LARGE SCALE GENOMIC DNA]</scope>
</reference>
<keyword evidence="1" id="KW-1015">Disulfide bond</keyword>
<dbReference type="OrthoDB" id="10011303at2759"/>
<dbReference type="InterPro" id="IPR008211">
    <property type="entry name" value="Laminin_N"/>
</dbReference>
<proteinExistence type="predicted"/>
<keyword evidence="5" id="KW-1185">Reference proteome</keyword>
<dbReference type="EMBL" id="UYRV01114963">
    <property type="protein sequence ID" value="VDN29214.1"/>
    <property type="molecule type" value="Genomic_DNA"/>
</dbReference>
<evidence type="ECO:0000256" key="1">
    <source>
        <dbReference type="ARBA" id="ARBA00023157"/>
    </source>
</evidence>
<sequence length="96" mass="11049">MGNAPRPGTWVLEKSLDGVNYEPWQYFATSDAECMRQFGIPATTGVPKYQRDDEVFRFICFVQLQSAKFSILTKEGFQVPAAIRNEMRIDRCIFMS</sequence>
<evidence type="ECO:0000259" key="3">
    <source>
        <dbReference type="PROSITE" id="PS51117"/>
    </source>
</evidence>
<accession>A0A3P7MI77</accession>
<protein>
    <recommendedName>
        <fullName evidence="3">Laminin N-terminal domain-containing protein</fullName>
    </recommendedName>
</protein>
<name>A0A3P7MI77_CYLGO</name>
<dbReference type="Gene3D" id="2.60.120.260">
    <property type="entry name" value="Galactose-binding domain-like"/>
    <property type="match status" value="1"/>
</dbReference>
<evidence type="ECO:0000313" key="4">
    <source>
        <dbReference type="EMBL" id="VDN29214.1"/>
    </source>
</evidence>
<evidence type="ECO:0000256" key="2">
    <source>
        <dbReference type="ARBA" id="ARBA00023292"/>
    </source>
</evidence>
<organism evidence="4 5">
    <name type="scientific">Cylicostephanus goldi</name>
    <name type="common">Nematode worm</name>
    <dbReference type="NCBI Taxonomy" id="71465"/>
    <lineage>
        <taxon>Eukaryota</taxon>
        <taxon>Metazoa</taxon>
        <taxon>Ecdysozoa</taxon>
        <taxon>Nematoda</taxon>
        <taxon>Chromadorea</taxon>
        <taxon>Rhabditida</taxon>
        <taxon>Rhabditina</taxon>
        <taxon>Rhabditomorpha</taxon>
        <taxon>Strongyloidea</taxon>
        <taxon>Strongylidae</taxon>
        <taxon>Cylicostephanus</taxon>
    </lineage>
</organism>
<dbReference type="PROSITE" id="PS51117">
    <property type="entry name" value="LAMININ_NTER"/>
    <property type="match status" value="1"/>
</dbReference>
<dbReference type="AlphaFoldDB" id="A0A3P7MI77"/>
<keyword evidence="2" id="KW-0424">Laminin EGF-like domain</keyword>
<evidence type="ECO:0000313" key="5">
    <source>
        <dbReference type="Proteomes" id="UP000271889"/>
    </source>
</evidence>
<dbReference type="Proteomes" id="UP000271889">
    <property type="component" value="Unassembled WGS sequence"/>
</dbReference>
<gene>
    <name evidence="4" type="ORF">CGOC_LOCUS11196</name>
</gene>